<protein>
    <recommendedName>
        <fullName evidence="3">Zinc-binding domain-containing protein</fullName>
    </recommendedName>
</protein>
<dbReference type="RefSeq" id="XP_033588611.1">
    <property type="nucleotide sequence ID" value="XM_033729858.1"/>
</dbReference>
<dbReference type="OrthoDB" id="3640436at2759"/>
<dbReference type="Proteomes" id="UP000799767">
    <property type="component" value="Unassembled WGS sequence"/>
</dbReference>
<name>A0A6A6PQS3_9PEZI</name>
<evidence type="ECO:0000313" key="1">
    <source>
        <dbReference type="EMBL" id="KAF2482041.1"/>
    </source>
</evidence>
<dbReference type="EMBL" id="MU001637">
    <property type="protein sequence ID" value="KAF2482041.1"/>
    <property type="molecule type" value="Genomic_DNA"/>
</dbReference>
<accession>A0A6A6PQS3</accession>
<evidence type="ECO:0008006" key="3">
    <source>
        <dbReference type="Google" id="ProtNLM"/>
    </source>
</evidence>
<proteinExistence type="predicted"/>
<keyword evidence="2" id="KW-1185">Reference proteome</keyword>
<reference evidence="1" key="1">
    <citation type="journal article" date="2020" name="Stud. Mycol.">
        <title>101 Dothideomycetes genomes: a test case for predicting lifestyles and emergence of pathogens.</title>
        <authorList>
            <person name="Haridas S."/>
            <person name="Albert R."/>
            <person name="Binder M."/>
            <person name="Bloem J."/>
            <person name="Labutti K."/>
            <person name="Salamov A."/>
            <person name="Andreopoulos B."/>
            <person name="Baker S."/>
            <person name="Barry K."/>
            <person name="Bills G."/>
            <person name="Bluhm B."/>
            <person name="Cannon C."/>
            <person name="Castanera R."/>
            <person name="Culley D."/>
            <person name="Daum C."/>
            <person name="Ezra D."/>
            <person name="Gonzalez J."/>
            <person name="Henrissat B."/>
            <person name="Kuo A."/>
            <person name="Liang C."/>
            <person name="Lipzen A."/>
            <person name="Lutzoni F."/>
            <person name="Magnuson J."/>
            <person name="Mondo S."/>
            <person name="Nolan M."/>
            <person name="Ohm R."/>
            <person name="Pangilinan J."/>
            <person name="Park H.-J."/>
            <person name="Ramirez L."/>
            <person name="Alfaro M."/>
            <person name="Sun H."/>
            <person name="Tritt A."/>
            <person name="Yoshinaga Y."/>
            <person name="Zwiers L.-H."/>
            <person name="Turgeon B."/>
            <person name="Goodwin S."/>
            <person name="Spatafora J."/>
            <person name="Crous P."/>
            <person name="Grigoriev I."/>
        </authorList>
    </citation>
    <scope>NUCLEOTIDE SEQUENCE</scope>
    <source>
        <strain evidence="1">CBS 113389</strain>
    </source>
</reference>
<organism evidence="1 2">
    <name type="scientific">Neohortaea acidophila</name>
    <dbReference type="NCBI Taxonomy" id="245834"/>
    <lineage>
        <taxon>Eukaryota</taxon>
        <taxon>Fungi</taxon>
        <taxon>Dikarya</taxon>
        <taxon>Ascomycota</taxon>
        <taxon>Pezizomycotina</taxon>
        <taxon>Dothideomycetes</taxon>
        <taxon>Dothideomycetidae</taxon>
        <taxon>Mycosphaerellales</taxon>
        <taxon>Teratosphaeriaceae</taxon>
        <taxon>Neohortaea</taxon>
    </lineage>
</organism>
<gene>
    <name evidence="1" type="ORF">BDY17DRAFT_176189</name>
</gene>
<sequence>MCRTLLWKSRICGHTWIELYKPCGDGMDLMTCPDFTSEQPYGPAEMPEWRGRWAPEGECPRCDYETYDMRRRRMMQWRKVGLRWGVGPARSDVPGIDLASGCGCCLM</sequence>
<dbReference type="AlphaFoldDB" id="A0A6A6PQS3"/>
<dbReference type="GeneID" id="54470860"/>
<evidence type="ECO:0000313" key="2">
    <source>
        <dbReference type="Proteomes" id="UP000799767"/>
    </source>
</evidence>